<dbReference type="SUPFAM" id="SSF46785">
    <property type="entry name" value="Winged helix' DNA-binding domain"/>
    <property type="match status" value="1"/>
</dbReference>
<keyword evidence="6" id="KW-1185">Reference proteome</keyword>
<evidence type="ECO:0000256" key="1">
    <source>
        <dbReference type="ARBA" id="ARBA00023015"/>
    </source>
</evidence>
<feature type="domain" description="HTH gntR-type" evidence="4">
    <location>
        <begin position="50"/>
        <end position="117"/>
    </location>
</feature>
<keyword evidence="1" id="KW-0805">Transcription regulation</keyword>
<sequence length="268" mass="29883">MRENHASRKIHEQAAALRGKPTAHAVQYNAANNGKQRNRSVPKQPRVATAPIVGDIVEKIGLEIIEGRLSSGSDLNSVALAKRFGTSRTPIREALMQLAEKGLVSIEPRRRPQVARLSVKAIRELYGIRRALHAYLSQAIVQHASDEELRELDACAHRLAEETRRLDDLHRVIVETEKYMAAELALCGNDLLIDVFDALAWRIQRMRRFSAVDIDLLRRLSTDRCRVTQAYRERNAVLAAALNDSMLAAVAQLAEANFNASMAKHGSV</sequence>
<evidence type="ECO:0000259" key="4">
    <source>
        <dbReference type="PROSITE" id="PS50949"/>
    </source>
</evidence>
<dbReference type="GO" id="GO:0003700">
    <property type="term" value="F:DNA-binding transcription factor activity"/>
    <property type="evidence" value="ECO:0007669"/>
    <property type="project" value="InterPro"/>
</dbReference>
<keyword evidence="2" id="KW-0238">DNA-binding</keyword>
<gene>
    <name evidence="5" type="ORF">CEY11_13885</name>
</gene>
<dbReference type="InterPro" id="IPR036390">
    <property type="entry name" value="WH_DNA-bd_sf"/>
</dbReference>
<accession>A0A225MEL1</accession>
<dbReference type="Gene3D" id="1.10.10.10">
    <property type="entry name" value="Winged helix-like DNA-binding domain superfamily/Winged helix DNA-binding domain"/>
    <property type="match status" value="1"/>
</dbReference>
<dbReference type="PANTHER" id="PTHR43537:SF5">
    <property type="entry name" value="UXU OPERON TRANSCRIPTIONAL REGULATOR"/>
    <property type="match status" value="1"/>
</dbReference>
<dbReference type="InterPro" id="IPR036388">
    <property type="entry name" value="WH-like_DNA-bd_sf"/>
</dbReference>
<dbReference type="EMBL" id="NJIH01000007">
    <property type="protein sequence ID" value="OWT59262.1"/>
    <property type="molecule type" value="Genomic_DNA"/>
</dbReference>
<keyword evidence="3" id="KW-0804">Transcription</keyword>
<name>A0A225MEL1_9BURK</name>
<evidence type="ECO:0000256" key="2">
    <source>
        <dbReference type="ARBA" id="ARBA00023125"/>
    </source>
</evidence>
<dbReference type="AlphaFoldDB" id="A0A225MEL1"/>
<dbReference type="Proteomes" id="UP000214603">
    <property type="component" value="Unassembled WGS sequence"/>
</dbReference>
<comment type="caution">
    <text evidence="5">The sequence shown here is derived from an EMBL/GenBank/DDBJ whole genome shotgun (WGS) entry which is preliminary data.</text>
</comment>
<evidence type="ECO:0000313" key="5">
    <source>
        <dbReference type="EMBL" id="OWT59262.1"/>
    </source>
</evidence>
<evidence type="ECO:0000256" key="3">
    <source>
        <dbReference type="ARBA" id="ARBA00023163"/>
    </source>
</evidence>
<proteinExistence type="predicted"/>
<dbReference type="PANTHER" id="PTHR43537">
    <property type="entry name" value="TRANSCRIPTIONAL REGULATOR, GNTR FAMILY"/>
    <property type="match status" value="1"/>
</dbReference>
<dbReference type="Pfam" id="PF07729">
    <property type="entry name" value="FCD"/>
    <property type="match status" value="1"/>
</dbReference>
<evidence type="ECO:0000313" key="6">
    <source>
        <dbReference type="Proteomes" id="UP000214603"/>
    </source>
</evidence>
<dbReference type="SMART" id="SM00345">
    <property type="entry name" value="HTH_GNTR"/>
    <property type="match status" value="1"/>
</dbReference>
<dbReference type="InterPro" id="IPR008920">
    <property type="entry name" value="TF_FadR/GntR_C"/>
</dbReference>
<dbReference type="InterPro" id="IPR000524">
    <property type="entry name" value="Tscrpt_reg_HTH_GntR"/>
</dbReference>
<dbReference type="PROSITE" id="PS50949">
    <property type="entry name" value="HTH_GNTR"/>
    <property type="match status" value="1"/>
</dbReference>
<protein>
    <submittedName>
        <fullName evidence="5">GntR family transcriptional regulator</fullName>
    </submittedName>
</protein>
<dbReference type="InterPro" id="IPR011711">
    <property type="entry name" value="GntR_C"/>
</dbReference>
<reference evidence="6" key="1">
    <citation type="submission" date="2017-06" db="EMBL/GenBank/DDBJ databases">
        <title>Herbaspirillum phytohormonus sp. nov., isolated from the root nodule of Robinia pseudoacacia in lead-zinc mine.</title>
        <authorList>
            <person name="Fan M."/>
            <person name="Lin Y."/>
        </authorList>
    </citation>
    <scope>NUCLEOTIDE SEQUENCE [LARGE SCALE GENOMIC DNA]</scope>
    <source>
        <strain evidence="6">SC-089</strain>
    </source>
</reference>
<dbReference type="CDD" id="cd07377">
    <property type="entry name" value="WHTH_GntR"/>
    <property type="match status" value="1"/>
</dbReference>
<dbReference type="SUPFAM" id="SSF48008">
    <property type="entry name" value="GntR ligand-binding domain-like"/>
    <property type="match status" value="1"/>
</dbReference>
<dbReference type="Pfam" id="PF00392">
    <property type="entry name" value="GntR"/>
    <property type="match status" value="1"/>
</dbReference>
<dbReference type="GO" id="GO:0003677">
    <property type="term" value="F:DNA binding"/>
    <property type="evidence" value="ECO:0007669"/>
    <property type="project" value="UniProtKB-KW"/>
</dbReference>
<organism evidence="5 6">
    <name type="scientific">Candidimonas nitroreducens</name>
    <dbReference type="NCBI Taxonomy" id="683354"/>
    <lineage>
        <taxon>Bacteria</taxon>
        <taxon>Pseudomonadati</taxon>
        <taxon>Pseudomonadota</taxon>
        <taxon>Betaproteobacteria</taxon>
        <taxon>Burkholderiales</taxon>
        <taxon>Alcaligenaceae</taxon>
        <taxon>Candidimonas</taxon>
    </lineage>
</organism>
<dbReference type="Gene3D" id="1.20.120.530">
    <property type="entry name" value="GntR ligand-binding domain-like"/>
    <property type="match status" value="1"/>
</dbReference>